<keyword evidence="6 8" id="KW-0472">Membrane</keyword>
<dbReference type="Pfam" id="PF05977">
    <property type="entry name" value="MFS_3"/>
    <property type="match status" value="1"/>
</dbReference>
<feature type="transmembrane region" description="Helical" evidence="8">
    <location>
        <begin position="62"/>
        <end position="86"/>
    </location>
</feature>
<feature type="compositionally biased region" description="Polar residues" evidence="7">
    <location>
        <begin position="18"/>
        <end position="27"/>
    </location>
</feature>
<dbReference type="PROSITE" id="PS50850">
    <property type="entry name" value="MFS"/>
    <property type="match status" value="1"/>
</dbReference>
<feature type="transmembrane region" description="Helical" evidence="8">
    <location>
        <begin position="358"/>
        <end position="380"/>
    </location>
</feature>
<reference evidence="10" key="1">
    <citation type="submission" date="2019-03" db="EMBL/GenBank/DDBJ databases">
        <title>Lake Tanganyika Metagenome-Assembled Genomes (MAGs).</title>
        <authorList>
            <person name="Tran P."/>
        </authorList>
    </citation>
    <scope>NUCLEOTIDE SEQUENCE</scope>
    <source>
        <strain evidence="10">K_DeepCast_150m_m2_040</strain>
    </source>
</reference>
<feature type="domain" description="Major facilitator superfamily (MFS) profile" evidence="9">
    <location>
        <begin position="59"/>
        <end position="446"/>
    </location>
</feature>
<organism evidence="10 11">
    <name type="scientific">candidate division WOR-3 bacterium</name>
    <dbReference type="NCBI Taxonomy" id="2052148"/>
    <lineage>
        <taxon>Bacteria</taxon>
        <taxon>Bacteria division WOR-3</taxon>
    </lineage>
</organism>
<evidence type="ECO:0000313" key="10">
    <source>
        <dbReference type="EMBL" id="MBM3330779.1"/>
    </source>
</evidence>
<accession>A0A938BSK3</accession>
<feature type="transmembrane region" description="Helical" evidence="8">
    <location>
        <begin position="420"/>
        <end position="442"/>
    </location>
</feature>
<evidence type="ECO:0000313" key="11">
    <source>
        <dbReference type="Proteomes" id="UP000779900"/>
    </source>
</evidence>
<evidence type="ECO:0000256" key="2">
    <source>
        <dbReference type="ARBA" id="ARBA00022448"/>
    </source>
</evidence>
<evidence type="ECO:0000256" key="4">
    <source>
        <dbReference type="ARBA" id="ARBA00022692"/>
    </source>
</evidence>
<keyword evidence="4 8" id="KW-0812">Transmembrane</keyword>
<feature type="transmembrane region" description="Helical" evidence="8">
    <location>
        <begin position="151"/>
        <end position="172"/>
    </location>
</feature>
<evidence type="ECO:0000256" key="3">
    <source>
        <dbReference type="ARBA" id="ARBA00022475"/>
    </source>
</evidence>
<evidence type="ECO:0000256" key="8">
    <source>
        <dbReference type="SAM" id="Phobius"/>
    </source>
</evidence>
<dbReference type="CDD" id="cd06173">
    <property type="entry name" value="MFS_MefA_like"/>
    <property type="match status" value="1"/>
</dbReference>
<dbReference type="SUPFAM" id="SSF103473">
    <property type="entry name" value="MFS general substrate transporter"/>
    <property type="match status" value="1"/>
</dbReference>
<proteinExistence type="predicted"/>
<evidence type="ECO:0000259" key="9">
    <source>
        <dbReference type="PROSITE" id="PS50850"/>
    </source>
</evidence>
<dbReference type="PANTHER" id="PTHR23513">
    <property type="entry name" value="INTEGRAL MEMBRANE EFFLUX PROTEIN-RELATED"/>
    <property type="match status" value="1"/>
</dbReference>
<keyword evidence="3" id="KW-1003">Cell membrane</keyword>
<evidence type="ECO:0000256" key="6">
    <source>
        <dbReference type="ARBA" id="ARBA00023136"/>
    </source>
</evidence>
<dbReference type="GO" id="GO:0022857">
    <property type="term" value="F:transmembrane transporter activity"/>
    <property type="evidence" value="ECO:0007669"/>
    <property type="project" value="InterPro"/>
</dbReference>
<feature type="transmembrane region" description="Helical" evidence="8">
    <location>
        <begin position="209"/>
        <end position="237"/>
    </location>
</feature>
<dbReference type="AlphaFoldDB" id="A0A938BSK3"/>
<dbReference type="Proteomes" id="UP000779900">
    <property type="component" value="Unassembled WGS sequence"/>
</dbReference>
<gene>
    <name evidence="10" type="ORF">FJY68_02870</name>
</gene>
<keyword evidence="5 8" id="KW-1133">Transmembrane helix</keyword>
<feature type="transmembrane region" description="Helical" evidence="8">
    <location>
        <begin position="125"/>
        <end position="145"/>
    </location>
</feature>
<feature type="transmembrane region" description="Helical" evidence="8">
    <location>
        <begin position="92"/>
        <end position="113"/>
    </location>
</feature>
<evidence type="ECO:0000256" key="5">
    <source>
        <dbReference type="ARBA" id="ARBA00022989"/>
    </source>
</evidence>
<keyword evidence="2" id="KW-0813">Transport</keyword>
<dbReference type="Gene3D" id="1.20.1250.20">
    <property type="entry name" value="MFS general substrate transporter like domains"/>
    <property type="match status" value="1"/>
</dbReference>
<feature type="region of interest" description="Disordered" evidence="7">
    <location>
        <begin position="1"/>
        <end position="31"/>
    </location>
</feature>
<feature type="compositionally biased region" description="Pro residues" evidence="7">
    <location>
        <begin position="7"/>
        <end position="16"/>
    </location>
</feature>
<evidence type="ECO:0000256" key="7">
    <source>
        <dbReference type="SAM" id="MobiDB-lite"/>
    </source>
</evidence>
<dbReference type="PANTHER" id="PTHR23513:SF11">
    <property type="entry name" value="STAPHYLOFERRIN A TRANSPORTER"/>
    <property type="match status" value="1"/>
</dbReference>
<feature type="transmembrane region" description="Helical" evidence="8">
    <location>
        <begin position="334"/>
        <end position="352"/>
    </location>
</feature>
<dbReference type="EMBL" id="VGIR01000010">
    <property type="protein sequence ID" value="MBM3330779.1"/>
    <property type="molecule type" value="Genomic_DNA"/>
</dbReference>
<dbReference type="InterPro" id="IPR020846">
    <property type="entry name" value="MFS_dom"/>
</dbReference>
<comment type="subcellular location">
    <subcellularLocation>
        <location evidence="1">Cell membrane</location>
        <topology evidence="1">Multi-pass membrane protein</topology>
    </subcellularLocation>
</comment>
<feature type="transmembrane region" description="Helical" evidence="8">
    <location>
        <begin position="304"/>
        <end position="322"/>
    </location>
</feature>
<sequence>MPDKDPNQPPTDPRVQPPFSSKESGSSPHRPGLELVEEEVARASGAALPPTFAAFAHRNYRLYWFGNLTSLTGTWMQSIATGWLVLQLTNSPFFVGLNSTLAWLPAWIVSLPAGAMADRFDKRKLMIGTQSVLALLALALAVLYWTKVLTIYHVLVLSCLSGFAATLNAPIAQSLIPDLVERKNVLNAVALNSAMFNSARIIGPSIAGVLIGTIGPGGCFGINSASFLAIIVALWLIRLPPPQPHGSAESVGQRIMTGLRFVRGHRDIRTLVIMMAVFSSFGIVYLPLMPVFARDVFHAGARGYGVMMTCIGIGAVIGGLTLATVSRTKHKGRILVFGTLSLGILIIVFSFIRDFRLALPVIVLIGFCQTSIASLTNTLVQTLAPNHIRGRALSVYMLAFNGMFPVGSFVGGAIAQRFGAPAATIVGGCAVLVSLAAVSVLAPSVRRL</sequence>
<dbReference type="InterPro" id="IPR036259">
    <property type="entry name" value="MFS_trans_sf"/>
</dbReference>
<name>A0A938BSK3_UNCW3</name>
<feature type="transmembrane region" description="Helical" evidence="8">
    <location>
        <begin position="392"/>
        <end position="414"/>
    </location>
</feature>
<feature type="transmembrane region" description="Helical" evidence="8">
    <location>
        <begin position="270"/>
        <end position="292"/>
    </location>
</feature>
<evidence type="ECO:0000256" key="1">
    <source>
        <dbReference type="ARBA" id="ARBA00004651"/>
    </source>
</evidence>
<comment type="caution">
    <text evidence="10">The sequence shown here is derived from an EMBL/GenBank/DDBJ whole genome shotgun (WGS) entry which is preliminary data.</text>
</comment>
<dbReference type="InterPro" id="IPR010290">
    <property type="entry name" value="TM_effector"/>
</dbReference>
<protein>
    <submittedName>
        <fullName evidence="10">MFS transporter</fullName>
    </submittedName>
</protein>
<dbReference type="GO" id="GO:0005886">
    <property type="term" value="C:plasma membrane"/>
    <property type="evidence" value="ECO:0007669"/>
    <property type="project" value="UniProtKB-SubCell"/>
</dbReference>